<dbReference type="Pfam" id="PF17183">
    <property type="entry name" value="Get5_C"/>
    <property type="match status" value="1"/>
</dbReference>
<protein>
    <recommendedName>
        <fullName evidence="2">Ubiquitin-like domain-containing protein</fullName>
    </recommendedName>
</protein>
<evidence type="ECO:0000313" key="4">
    <source>
        <dbReference type="Proteomes" id="UP000271241"/>
    </source>
</evidence>
<dbReference type="EMBL" id="KZ992515">
    <property type="protein sequence ID" value="RKP09420.1"/>
    <property type="molecule type" value="Genomic_DNA"/>
</dbReference>
<sequence>MTSEVAFVENLLDLLAPRAKQERDWHCRPVPTDRLLQPIAPAGNCTTEKGVTAEEKPLEVCVKLLKPPAAHRMLVRPNDTVASIKAKLVERGVAADTSMIRLILKGKALLNERSIEECGLVSGATVHASLQKGAAPPPPPPEPTKPAVAREQPLAILQTDAFWQELEGFLRGQLPSHAAAAETLALFRNAWQTSGADP</sequence>
<dbReference type="InterPro" id="IPR049256">
    <property type="entry name" value="Get5_C"/>
</dbReference>
<dbReference type="AlphaFoldDB" id="A0A4P9XVI2"/>
<evidence type="ECO:0000259" key="2">
    <source>
        <dbReference type="PROSITE" id="PS50053"/>
    </source>
</evidence>
<dbReference type="Pfam" id="PF00240">
    <property type="entry name" value="ubiquitin"/>
    <property type="match status" value="1"/>
</dbReference>
<dbReference type="SMART" id="SM00213">
    <property type="entry name" value="UBQ"/>
    <property type="match status" value="1"/>
</dbReference>
<name>A0A4P9XVI2_9FUNG</name>
<evidence type="ECO:0000256" key="1">
    <source>
        <dbReference type="SAM" id="MobiDB-lite"/>
    </source>
</evidence>
<dbReference type="OrthoDB" id="428577at2759"/>
<dbReference type="Gene3D" id="1.10.286.70">
    <property type="entry name" value="Get5 dimerization domain"/>
    <property type="match status" value="1"/>
</dbReference>
<dbReference type="PROSITE" id="PS50053">
    <property type="entry name" value="UBIQUITIN_2"/>
    <property type="match status" value="1"/>
</dbReference>
<dbReference type="Proteomes" id="UP000271241">
    <property type="component" value="Unassembled WGS sequence"/>
</dbReference>
<gene>
    <name evidence="3" type="ORF">THASP1DRAFT_28793</name>
</gene>
<dbReference type="SUPFAM" id="SSF54236">
    <property type="entry name" value="Ubiquitin-like"/>
    <property type="match status" value="1"/>
</dbReference>
<keyword evidence="4" id="KW-1185">Reference proteome</keyword>
<accession>A0A4P9XVI2</accession>
<evidence type="ECO:0000313" key="3">
    <source>
        <dbReference type="EMBL" id="RKP09420.1"/>
    </source>
</evidence>
<dbReference type="STRING" id="78915.A0A4P9XVI2"/>
<dbReference type="InterPro" id="IPR000626">
    <property type="entry name" value="Ubiquitin-like_dom"/>
</dbReference>
<dbReference type="Gene3D" id="3.10.20.90">
    <property type="entry name" value="Phosphatidylinositol 3-kinase Catalytic Subunit, Chain A, domain 1"/>
    <property type="match status" value="1"/>
</dbReference>
<feature type="region of interest" description="Disordered" evidence="1">
    <location>
        <begin position="129"/>
        <end position="148"/>
    </location>
</feature>
<feature type="domain" description="Ubiquitin-like" evidence="2">
    <location>
        <begin position="58"/>
        <end position="135"/>
    </location>
</feature>
<reference evidence="4" key="1">
    <citation type="journal article" date="2018" name="Nat. Microbiol.">
        <title>Leveraging single-cell genomics to expand the fungal tree of life.</title>
        <authorList>
            <person name="Ahrendt S.R."/>
            <person name="Quandt C.A."/>
            <person name="Ciobanu D."/>
            <person name="Clum A."/>
            <person name="Salamov A."/>
            <person name="Andreopoulos B."/>
            <person name="Cheng J.F."/>
            <person name="Woyke T."/>
            <person name="Pelin A."/>
            <person name="Henrissat B."/>
            <person name="Reynolds N.K."/>
            <person name="Benny G.L."/>
            <person name="Smith M.E."/>
            <person name="James T.Y."/>
            <person name="Grigoriev I.V."/>
        </authorList>
    </citation>
    <scope>NUCLEOTIDE SEQUENCE [LARGE SCALE GENOMIC DNA]</scope>
    <source>
        <strain evidence="4">RSA 1356</strain>
    </source>
</reference>
<proteinExistence type="predicted"/>
<organism evidence="3 4">
    <name type="scientific">Thamnocephalis sphaerospora</name>
    <dbReference type="NCBI Taxonomy" id="78915"/>
    <lineage>
        <taxon>Eukaryota</taxon>
        <taxon>Fungi</taxon>
        <taxon>Fungi incertae sedis</taxon>
        <taxon>Zoopagomycota</taxon>
        <taxon>Zoopagomycotina</taxon>
        <taxon>Zoopagomycetes</taxon>
        <taxon>Zoopagales</taxon>
        <taxon>Sigmoideomycetaceae</taxon>
        <taxon>Thamnocephalis</taxon>
    </lineage>
</organism>
<dbReference type="CDD" id="cd17039">
    <property type="entry name" value="Ubl_ubiquitin_like"/>
    <property type="match status" value="1"/>
</dbReference>
<feature type="compositionally biased region" description="Pro residues" evidence="1">
    <location>
        <begin position="135"/>
        <end position="144"/>
    </location>
</feature>
<dbReference type="InterPro" id="IPR029071">
    <property type="entry name" value="Ubiquitin-like_domsf"/>
</dbReference>